<evidence type="ECO:0000256" key="2">
    <source>
        <dbReference type="SAM" id="Phobius"/>
    </source>
</evidence>
<keyword evidence="2" id="KW-0472">Membrane</keyword>
<keyword evidence="4" id="KW-1185">Reference proteome</keyword>
<gene>
    <name evidence="3" type="ORF">SRB5_14470</name>
</gene>
<protein>
    <recommendedName>
        <fullName evidence="5">DUF4383 domain-containing protein</fullName>
    </recommendedName>
</protein>
<dbReference type="EMBL" id="WEGJ01000003">
    <property type="protein sequence ID" value="MQY11332.1"/>
    <property type="molecule type" value="Genomic_DNA"/>
</dbReference>
<comment type="caution">
    <text evidence="3">The sequence shown here is derived from an EMBL/GenBank/DDBJ whole genome shotgun (WGS) entry which is preliminary data.</text>
</comment>
<evidence type="ECO:0000256" key="1">
    <source>
        <dbReference type="SAM" id="MobiDB-lite"/>
    </source>
</evidence>
<accession>A0A7K0CE41</accession>
<evidence type="ECO:0000313" key="3">
    <source>
        <dbReference type="EMBL" id="MQY11332.1"/>
    </source>
</evidence>
<dbReference type="AlphaFoldDB" id="A0A7K0CE41"/>
<dbReference type="Pfam" id="PF14325">
    <property type="entry name" value="DUF4383"/>
    <property type="match status" value="1"/>
</dbReference>
<feature type="region of interest" description="Disordered" evidence="1">
    <location>
        <begin position="1"/>
        <end position="27"/>
    </location>
</feature>
<name>A0A7K0CE41_9ACTN</name>
<evidence type="ECO:0000313" key="4">
    <source>
        <dbReference type="Proteomes" id="UP000466345"/>
    </source>
</evidence>
<keyword evidence="2" id="KW-0812">Transmembrane</keyword>
<sequence>MPTQDYPADSLPHPLAEPPHFEQEGPRGALRERGVNLGLRKHTLLDEALPVDHKLSLVYRIGAGLAGLWLIAFGILGLTGEVGFASKHGDEMMGLSTNGLLGLISVVAGAILLLGVIKGGNFASMLNMVMGGLFLLSGFVNLALLNTEANFLAFKMSNVIFSFCVGLFLLMCGMYGRVSSKLPHDNPYWRTRHTEDTRRHGLRTV</sequence>
<organism evidence="3 4">
    <name type="scientific">Streptomyces smaragdinus</name>
    <dbReference type="NCBI Taxonomy" id="2585196"/>
    <lineage>
        <taxon>Bacteria</taxon>
        <taxon>Bacillati</taxon>
        <taxon>Actinomycetota</taxon>
        <taxon>Actinomycetes</taxon>
        <taxon>Kitasatosporales</taxon>
        <taxon>Streptomycetaceae</taxon>
        <taxon>Streptomyces</taxon>
    </lineage>
</organism>
<dbReference type="OrthoDB" id="5187794at2"/>
<evidence type="ECO:0008006" key="5">
    <source>
        <dbReference type="Google" id="ProtNLM"/>
    </source>
</evidence>
<dbReference type="RefSeq" id="WP_153450603.1">
    <property type="nucleotide sequence ID" value="NZ_WEGJ01000003.1"/>
</dbReference>
<reference evidence="3 4" key="1">
    <citation type="submission" date="2019-10" db="EMBL/GenBank/DDBJ databases">
        <title>Streptomyces smaragdinus sp. nov. and Streptomyces fabii sp. nov., isolated from the gut of fungus growing-termite Macrotermes natalensis.</title>
        <authorList>
            <person name="Schwitalla J."/>
            <person name="Benndorf R."/>
            <person name="Martin K."/>
            <person name="De Beer W."/>
            <person name="Kaster A.-K."/>
            <person name="Vollmers J."/>
            <person name="Poulsen M."/>
            <person name="Beemelmanns C."/>
        </authorList>
    </citation>
    <scope>NUCLEOTIDE SEQUENCE [LARGE SCALE GENOMIC DNA]</scope>
    <source>
        <strain evidence="3 4">RB5</strain>
    </source>
</reference>
<dbReference type="Proteomes" id="UP000466345">
    <property type="component" value="Unassembled WGS sequence"/>
</dbReference>
<feature type="transmembrane region" description="Helical" evidence="2">
    <location>
        <begin position="99"/>
        <end position="117"/>
    </location>
</feature>
<feature type="transmembrane region" description="Helical" evidence="2">
    <location>
        <begin position="124"/>
        <end position="144"/>
    </location>
</feature>
<keyword evidence="2" id="KW-1133">Transmembrane helix</keyword>
<feature type="transmembrane region" description="Helical" evidence="2">
    <location>
        <begin position="156"/>
        <end position="176"/>
    </location>
</feature>
<proteinExistence type="predicted"/>
<feature type="transmembrane region" description="Helical" evidence="2">
    <location>
        <begin position="57"/>
        <end position="79"/>
    </location>
</feature>